<keyword evidence="2" id="KW-1185">Reference proteome</keyword>
<dbReference type="InterPro" id="IPR044033">
    <property type="entry name" value="GpV-like_apex"/>
</dbReference>
<dbReference type="OrthoDB" id="1903830at2"/>
<protein>
    <submittedName>
        <fullName evidence="1">Baseplate assembly protein</fullName>
    </submittedName>
</protein>
<dbReference type="AlphaFoldDB" id="A0A5C1YS66"/>
<accession>A0A5C1YS66</accession>
<name>A0A5C1YS66_9PROT</name>
<evidence type="ECO:0000313" key="2">
    <source>
        <dbReference type="Proteomes" id="UP000324536"/>
    </source>
</evidence>
<dbReference type="InterPro" id="IPR037026">
    <property type="entry name" value="Vgr_OB-fold_dom_sf"/>
</dbReference>
<reference evidence="1 2" key="1">
    <citation type="submission" date="2019-09" db="EMBL/GenBank/DDBJ databases">
        <title>Genome sequencing of strain KACC 21233.</title>
        <authorList>
            <person name="Heo J."/>
            <person name="Kim S.-J."/>
            <person name="Kim J.-S."/>
            <person name="Hong S.-B."/>
            <person name="Kwon S.-W."/>
        </authorList>
    </citation>
    <scope>NUCLEOTIDE SEQUENCE [LARGE SCALE GENOMIC DNA]</scope>
    <source>
        <strain evidence="1 2">KACC 21233</strain>
    </source>
</reference>
<evidence type="ECO:0000313" key="1">
    <source>
        <dbReference type="EMBL" id="QEO18653.1"/>
    </source>
</evidence>
<sequence>MMGADMPVRVTAVNGVGLNPVGFVDVQLLVHQQDGAGRTTPRGTIHNVPYIRLQGGTRAILCDPAVGDVGYIIVSGRDISGVKVNRGPSAPGSFRQHDYADAIYVGGLLNAAPAEYIGWVGADVHVKTAGKFVVDAAECDINCPVNVTGAVTATGDVKAGSISLESHKHSGVQAGSGSTGGPLG</sequence>
<dbReference type="EMBL" id="CP043506">
    <property type="protein sequence ID" value="QEO18653.1"/>
    <property type="molecule type" value="Genomic_DNA"/>
</dbReference>
<gene>
    <name evidence="1" type="ORF">FLP30_09040</name>
</gene>
<dbReference type="Pfam" id="PF18946">
    <property type="entry name" value="Apex"/>
    <property type="match status" value="1"/>
</dbReference>
<organism evidence="1 2">
    <name type="scientific">Acetobacter vaccinii</name>
    <dbReference type="NCBI Taxonomy" id="2592655"/>
    <lineage>
        <taxon>Bacteria</taxon>
        <taxon>Pseudomonadati</taxon>
        <taxon>Pseudomonadota</taxon>
        <taxon>Alphaproteobacteria</taxon>
        <taxon>Acetobacterales</taxon>
        <taxon>Acetobacteraceae</taxon>
        <taxon>Acetobacter</taxon>
    </lineage>
</organism>
<dbReference type="Gene3D" id="2.40.50.230">
    <property type="entry name" value="Gp5 N-terminal domain"/>
    <property type="match status" value="1"/>
</dbReference>
<proteinExistence type="predicted"/>
<dbReference type="Proteomes" id="UP000324536">
    <property type="component" value="Chromosome"/>
</dbReference>
<dbReference type="KEGG" id="acek:FLP30_09040"/>